<reference evidence="4 5" key="1">
    <citation type="submission" date="2020-04" db="EMBL/GenBank/DDBJ databases">
        <authorList>
            <person name="De Canck E."/>
        </authorList>
    </citation>
    <scope>NUCLEOTIDE SEQUENCE [LARGE SCALE GENOMIC DNA]</scope>
    <source>
        <strain evidence="4 5">LMG 29660</strain>
    </source>
</reference>
<name>A0A6J5EXH2_9BURK</name>
<comment type="similarity">
    <text evidence="1">Belongs to the leucine-binding protein family.</text>
</comment>
<accession>A0A6J5EXH2</accession>
<dbReference type="InterPro" id="IPR028081">
    <property type="entry name" value="Leu-bd"/>
</dbReference>
<dbReference type="Pfam" id="PF13458">
    <property type="entry name" value="Peripla_BP_6"/>
    <property type="match status" value="1"/>
</dbReference>
<dbReference type="CDD" id="cd19978">
    <property type="entry name" value="PBP1_ABC_ligand_binding-like"/>
    <property type="match status" value="1"/>
</dbReference>
<evidence type="ECO:0000256" key="1">
    <source>
        <dbReference type="ARBA" id="ARBA00010062"/>
    </source>
</evidence>
<evidence type="ECO:0000313" key="4">
    <source>
        <dbReference type="EMBL" id="CAB3771288.1"/>
    </source>
</evidence>
<dbReference type="Gene3D" id="3.40.50.2300">
    <property type="match status" value="2"/>
</dbReference>
<dbReference type="PANTHER" id="PTHR47235:SF1">
    <property type="entry name" value="BLR6548 PROTEIN"/>
    <property type="match status" value="1"/>
</dbReference>
<gene>
    <name evidence="4" type="ORF">LMG29660_06852</name>
</gene>
<dbReference type="InterPro" id="IPR028082">
    <property type="entry name" value="Peripla_BP_I"/>
</dbReference>
<keyword evidence="2" id="KW-0732">Signal</keyword>
<dbReference type="AlphaFoldDB" id="A0A6J5EXH2"/>
<dbReference type="PANTHER" id="PTHR47235">
    <property type="entry name" value="BLR6548 PROTEIN"/>
    <property type="match status" value="1"/>
</dbReference>
<evidence type="ECO:0000259" key="3">
    <source>
        <dbReference type="Pfam" id="PF13458"/>
    </source>
</evidence>
<sequence>MPWAASAIDDLARSCGLQWQGMPPIYMTNRAPCRDNGKACHGVHHQTETTGAEGERSMGKSVSAARIGSDTGYSNGLHAFACCGCRRDLPVVRRSKTLVQEMTARSVAREHGCPGSRQVRRAGGWRTLARIACFVAMAGSGASVAGEPGVTDDAIRLGMVNAQTGNSSGLGHGLMVGAQAVFDDANAHGGVHGRRIDLVVADDRYEPDRTVDDTLEMIERRNVLALFGYVGTPTTTAVLPMIRDAGIPLIGIFSGAMALRRPVIPEVFNIRASYDDETRVLVEHLIAHDRAKRFAVFYQDDGFGLAVLAGTRLVLQRHGLDVVATGTFRRGTTAVATGLAAVLDGRPDVVIMVGPYTPVAAIIRAVHREGLDARLAAVSFVGTDDLVRLIGDEGNGTLISQVVPLPRNERPVIRDCARLIAQRFPDEQVGVVHIEGCLDAKIALIGLERAGPQPTRATLKQALESIHHLDLGGLVVNLGADDHQALNDVFLTEIAHGRITPLDAPAR</sequence>
<evidence type="ECO:0000256" key="2">
    <source>
        <dbReference type="ARBA" id="ARBA00022729"/>
    </source>
</evidence>
<proteinExistence type="inferred from homology"/>
<evidence type="ECO:0000313" key="5">
    <source>
        <dbReference type="Proteomes" id="UP000494135"/>
    </source>
</evidence>
<organism evidence="4 5">
    <name type="scientific">Burkholderia puraquae</name>
    <dbReference type="NCBI Taxonomy" id="1904757"/>
    <lineage>
        <taxon>Bacteria</taxon>
        <taxon>Pseudomonadati</taxon>
        <taxon>Pseudomonadota</taxon>
        <taxon>Betaproteobacteria</taxon>
        <taxon>Burkholderiales</taxon>
        <taxon>Burkholderiaceae</taxon>
        <taxon>Burkholderia</taxon>
        <taxon>Burkholderia cepacia complex</taxon>
    </lineage>
</organism>
<dbReference type="Proteomes" id="UP000494135">
    <property type="component" value="Unassembled WGS sequence"/>
</dbReference>
<dbReference type="SUPFAM" id="SSF53822">
    <property type="entry name" value="Periplasmic binding protein-like I"/>
    <property type="match status" value="1"/>
</dbReference>
<feature type="domain" description="Leucine-binding protein" evidence="3">
    <location>
        <begin position="155"/>
        <end position="495"/>
    </location>
</feature>
<dbReference type="EMBL" id="CADIKG010000032">
    <property type="protein sequence ID" value="CAB3771288.1"/>
    <property type="molecule type" value="Genomic_DNA"/>
</dbReference>
<protein>
    <recommendedName>
        <fullName evidence="3">Leucine-binding protein domain-containing protein</fullName>
    </recommendedName>
</protein>